<name>A0ABR1MBV2_9PEZI</name>
<feature type="region of interest" description="Disordered" evidence="2">
    <location>
        <begin position="97"/>
        <end position="129"/>
    </location>
</feature>
<organism evidence="3 4">
    <name type="scientific">Phyllosticta citribraziliensis</name>
    <dbReference type="NCBI Taxonomy" id="989973"/>
    <lineage>
        <taxon>Eukaryota</taxon>
        <taxon>Fungi</taxon>
        <taxon>Dikarya</taxon>
        <taxon>Ascomycota</taxon>
        <taxon>Pezizomycotina</taxon>
        <taxon>Dothideomycetes</taxon>
        <taxon>Dothideomycetes incertae sedis</taxon>
        <taxon>Botryosphaeriales</taxon>
        <taxon>Phyllostictaceae</taxon>
        <taxon>Phyllosticta</taxon>
    </lineage>
</organism>
<evidence type="ECO:0000256" key="1">
    <source>
        <dbReference type="SAM" id="Coils"/>
    </source>
</evidence>
<dbReference type="Proteomes" id="UP001360953">
    <property type="component" value="Unassembled WGS sequence"/>
</dbReference>
<dbReference type="GeneID" id="92031728"/>
<dbReference type="RefSeq" id="XP_066659978.1">
    <property type="nucleotide sequence ID" value="XM_066798822.1"/>
</dbReference>
<gene>
    <name evidence="3" type="ORF">J3D65DRAFT_610607</name>
</gene>
<reference evidence="3 4" key="1">
    <citation type="submission" date="2024-04" db="EMBL/GenBank/DDBJ databases">
        <title>Phyllosticta paracitricarpa is synonymous to the EU quarantine fungus P. citricarpa based on phylogenomic analyses.</title>
        <authorList>
            <consortium name="Lawrence Berkeley National Laboratory"/>
            <person name="Van ingen-buijs V.A."/>
            <person name="Van westerhoven A.C."/>
            <person name="Haridas S."/>
            <person name="Skiadas P."/>
            <person name="Martin F."/>
            <person name="Groenewald J.Z."/>
            <person name="Crous P.W."/>
            <person name="Seidl M.F."/>
        </authorList>
    </citation>
    <scope>NUCLEOTIDE SEQUENCE [LARGE SCALE GENOMIC DNA]</scope>
    <source>
        <strain evidence="3 4">CPC 17464</strain>
    </source>
</reference>
<keyword evidence="4" id="KW-1185">Reference proteome</keyword>
<accession>A0ABR1MBV2</accession>
<feature type="region of interest" description="Disordered" evidence="2">
    <location>
        <begin position="1"/>
        <end position="21"/>
    </location>
</feature>
<comment type="caution">
    <text evidence="3">The sequence shown here is derived from an EMBL/GenBank/DDBJ whole genome shotgun (WGS) entry which is preliminary data.</text>
</comment>
<keyword evidence="1" id="KW-0175">Coiled coil</keyword>
<protein>
    <submittedName>
        <fullName evidence="3">Uncharacterized protein</fullName>
    </submittedName>
</protein>
<dbReference type="EMBL" id="JBBPEH010000001">
    <property type="protein sequence ID" value="KAK7544743.1"/>
    <property type="molecule type" value="Genomic_DNA"/>
</dbReference>
<feature type="coiled-coil region" evidence="1">
    <location>
        <begin position="232"/>
        <end position="275"/>
    </location>
</feature>
<proteinExistence type="predicted"/>
<sequence>MTNENQKMPWLTSGLPDGGPRYTPNFAPASYDVAVPYIGTRRHTEQLWPVDPLAAPRPAYNANSYSGALNGKNNMPTTTTTPVSDNRTHRIVPAVPRPASNAVGSASMSVNDGRGSGESRESQGNKGPVNIDRLAQHCAFACQQIEALVSRLDDKLGAVRPQHHKDCTCSCATTAREKQQQQQEEKEEAHWPLGLKQLLRQFQQQLRRQVQDTQEMSGKLARMDERPWLARTLELQEAIDSLQEEIKQMNHERQIERARAESVAEERRLKQFQEADRVKQLEDAMRRLTHLEHRVDVETGAVSPDQVERDWLLVAQSGMPF</sequence>
<evidence type="ECO:0000313" key="3">
    <source>
        <dbReference type="EMBL" id="KAK7544743.1"/>
    </source>
</evidence>
<feature type="region of interest" description="Disordered" evidence="2">
    <location>
        <begin position="66"/>
        <end position="85"/>
    </location>
</feature>
<evidence type="ECO:0000313" key="4">
    <source>
        <dbReference type="Proteomes" id="UP001360953"/>
    </source>
</evidence>
<evidence type="ECO:0000256" key="2">
    <source>
        <dbReference type="SAM" id="MobiDB-lite"/>
    </source>
</evidence>